<organism evidence="1 2">
    <name type="scientific">Stylosanthes scabra</name>
    <dbReference type="NCBI Taxonomy" id="79078"/>
    <lineage>
        <taxon>Eukaryota</taxon>
        <taxon>Viridiplantae</taxon>
        <taxon>Streptophyta</taxon>
        <taxon>Embryophyta</taxon>
        <taxon>Tracheophyta</taxon>
        <taxon>Spermatophyta</taxon>
        <taxon>Magnoliopsida</taxon>
        <taxon>eudicotyledons</taxon>
        <taxon>Gunneridae</taxon>
        <taxon>Pentapetalae</taxon>
        <taxon>rosids</taxon>
        <taxon>fabids</taxon>
        <taxon>Fabales</taxon>
        <taxon>Fabaceae</taxon>
        <taxon>Papilionoideae</taxon>
        <taxon>50 kb inversion clade</taxon>
        <taxon>dalbergioids sensu lato</taxon>
        <taxon>Dalbergieae</taxon>
        <taxon>Pterocarpus clade</taxon>
        <taxon>Stylosanthes</taxon>
    </lineage>
</organism>
<evidence type="ECO:0000313" key="2">
    <source>
        <dbReference type="Proteomes" id="UP001341840"/>
    </source>
</evidence>
<dbReference type="Proteomes" id="UP001341840">
    <property type="component" value="Unassembled WGS sequence"/>
</dbReference>
<protein>
    <submittedName>
        <fullName evidence="1">Uncharacterized protein</fullName>
    </submittedName>
</protein>
<gene>
    <name evidence="1" type="ORF">PIB30_006067</name>
</gene>
<comment type="caution">
    <text evidence="1">The sequence shown here is derived from an EMBL/GenBank/DDBJ whole genome shotgun (WGS) entry which is preliminary data.</text>
</comment>
<sequence>MKEQRKKRKKDAVSQGTAAAVQEREQRAKVVAVSVLCCQKKVGIMLLQFPVVLLRGGRRLFPSPSFFSSSFSFPVLSTQNKNGEPNQIQVELWRPNQAPQRRPPALLLLRWWQTGNHKMLHVRGDDLGTLGVSFSVNLGDFWVTQGDSSSYETEMRHDGNGTAAWRCRLLPLTWGFETMAWNPSSSFLISITKKMMMLL</sequence>
<keyword evidence="2" id="KW-1185">Reference proteome</keyword>
<proteinExistence type="predicted"/>
<evidence type="ECO:0000313" key="1">
    <source>
        <dbReference type="EMBL" id="MED6167787.1"/>
    </source>
</evidence>
<dbReference type="EMBL" id="JASCZI010151047">
    <property type="protein sequence ID" value="MED6167787.1"/>
    <property type="molecule type" value="Genomic_DNA"/>
</dbReference>
<reference evidence="1 2" key="1">
    <citation type="journal article" date="2023" name="Plants (Basel)">
        <title>Bridging the Gap: Combining Genomics and Transcriptomics Approaches to Understand Stylosanthes scabra, an Orphan Legume from the Brazilian Caatinga.</title>
        <authorList>
            <person name="Ferreira-Neto J.R.C."/>
            <person name="da Silva M.D."/>
            <person name="Binneck E."/>
            <person name="de Melo N.F."/>
            <person name="da Silva R.H."/>
            <person name="de Melo A.L.T.M."/>
            <person name="Pandolfi V."/>
            <person name="Bustamante F.O."/>
            <person name="Brasileiro-Vidal A.C."/>
            <person name="Benko-Iseppon A.M."/>
        </authorList>
    </citation>
    <scope>NUCLEOTIDE SEQUENCE [LARGE SCALE GENOMIC DNA]</scope>
    <source>
        <tissue evidence="1">Leaves</tissue>
    </source>
</reference>
<accession>A0ABU6V4F6</accession>
<name>A0ABU6V4F6_9FABA</name>